<dbReference type="EMBL" id="CM007900">
    <property type="protein sequence ID" value="OTG09459.1"/>
    <property type="molecule type" value="Genomic_DNA"/>
</dbReference>
<dbReference type="Proteomes" id="UP000215914">
    <property type="component" value="Chromosome 11"/>
</dbReference>
<dbReference type="STRING" id="4232.A0A251TFG2"/>
<evidence type="ECO:0000313" key="1">
    <source>
        <dbReference type="EMBL" id="KAF5755758.1"/>
    </source>
</evidence>
<dbReference type="Gramene" id="mRNA:HanXRQr2_Chr17g0806411">
    <property type="protein sequence ID" value="mRNA:HanXRQr2_Chr17g0806411"/>
    <property type="gene ID" value="HanXRQr2_Chr17g0806411"/>
</dbReference>
<protein>
    <submittedName>
        <fullName evidence="1">3-isopropylmalate dehydrogenase</fullName>
        <ecNumber evidence="1">1.1.1.85</ecNumber>
    </submittedName>
</protein>
<dbReference type="GO" id="GO:0003862">
    <property type="term" value="F:3-isopropylmalate dehydrogenase activity"/>
    <property type="evidence" value="ECO:0007669"/>
    <property type="project" value="UniProtKB-EC"/>
</dbReference>
<reference evidence="1" key="3">
    <citation type="submission" date="2020-06" db="EMBL/GenBank/DDBJ databases">
        <title>Helianthus annuus Genome sequencing and assembly Release 2.</title>
        <authorList>
            <person name="Gouzy J."/>
            <person name="Langlade N."/>
            <person name="Munos S."/>
        </authorList>
    </citation>
    <scope>NUCLEOTIDE SEQUENCE</scope>
    <source>
        <tissue evidence="1">Leaves</tissue>
    </source>
</reference>
<dbReference type="EC" id="1.1.1.85" evidence="1"/>
<keyword evidence="3" id="KW-1185">Reference proteome</keyword>
<evidence type="ECO:0000313" key="2">
    <source>
        <dbReference type="EMBL" id="OTG09459.1"/>
    </source>
</evidence>
<dbReference type="EMBL" id="MNCJ02000332">
    <property type="protein sequence ID" value="KAF5755758.1"/>
    <property type="molecule type" value="Genomic_DNA"/>
</dbReference>
<name>A0A251TFG2_HELAN</name>
<evidence type="ECO:0000313" key="3">
    <source>
        <dbReference type="Proteomes" id="UP000215914"/>
    </source>
</evidence>
<reference evidence="2" key="2">
    <citation type="submission" date="2017-02" db="EMBL/GenBank/DDBJ databases">
        <title>Sunflower complete genome.</title>
        <authorList>
            <person name="Langlade N."/>
            <person name="Munos S."/>
        </authorList>
    </citation>
    <scope>NUCLEOTIDE SEQUENCE [LARGE SCALE GENOMIC DNA]</scope>
    <source>
        <tissue evidence="2">Leaves</tissue>
    </source>
</reference>
<sequence length="129" mass="14572">MALHIAKRLLRTRATTPVVALFSAVDRSFSSTSSDLIRAILFPCDGIGPKIAESVKQVLGLETEIGMLKSLDLQSLARLPWVRLEHGTRPECRLVLLGLVKTRYHHQQIYVHLPISWLDHNIHFVLTID</sequence>
<gene>
    <name evidence="2" type="ORF">HannXRQ_Chr11g0353151</name>
    <name evidence="1" type="ORF">HanXRQr2_Chr17g0806411</name>
</gene>
<reference evidence="1 3" key="1">
    <citation type="journal article" date="2017" name="Nature">
        <title>The sunflower genome provides insights into oil metabolism, flowering and Asterid evolution.</title>
        <authorList>
            <person name="Badouin H."/>
            <person name="Gouzy J."/>
            <person name="Grassa C.J."/>
            <person name="Murat F."/>
            <person name="Staton S.E."/>
            <person name="Cottret L."/>
            <person name="Lelandais-Briere C."/>
            <person name="Owens G.L."/>
            <person name="Carrere S."/>
            <person name="Mayjonade B."/>
            <person name="Legrand L."/>
            <person name="Gill N."/>
            <person name="Kane N.C."/>
            <person name="Bowers J.E."/>
            <person name="Hubner S."/>
            <person name="Bellec A."/>
            <person name="Berard A."/>
            <person name="Berges H."/>
            <person name="Blanchet N."/>
            <person name="Boniface M.C."/>
            <person name="Brunel D."/>
            <person name="Catrice O."/>
            <person name="Chaidir N."/>
            <person name="Claudel C."/>
            <person name="Donnadieu C."/>
            <person name="Faraut T."/>
            <person name="Fievet G."/>
            <person name="Helmstetter N."/>
            <person name="King M."/>
            <person name="Knapp S.J."/>
            <person name="Lai Z."/>
            <person name="Le Paslier M.C."/>
            <person name="Lippi Y."/>
            <person name="Lorenzon L."/>
            <person name="Mandel J.R."/>
            <person name="Marage G."/>
            <person name="Marchand G."/>
            <person name="Marquand E."/>
            <person name="Bret-Mestries E."/>
            <person name="Morien E."/>
            <person name="Nambeesan S."/>
            <person name="Nguyen T."/>
            <person name="Pegot-Espagnet P."/>
            <person name="Pouilly N."/>
            <person name="Raftis F."/>
            <person name="Sallet E."/>
            <person name="Schiex T."/>
            <person name="Thomas J."/>
            <person name="Vandecasteele C."/>
            <person name="Vares D."/>
            <person name="Vear F."/>
            <person name="Vautrin S."/>
            <person name="Crespi M."/>
            <person name="Mangin B."/>
            <person name="Burke J.M."/>
            <person name="Salse J."/>
            <person name="Munos S."/>
            <person name="Vincourt P."/>
            <person name="Rieseberg L.H."/>
            <person name="Langlade N.B."/>
        </authorList>
    </citation>
    <scope>NUCLEOTIDE SEQUENCE [LARGE SCALE GENOMIC DNA]</scope>
    <source>
        <strain evidence="3">cv. SF193</strain>
        <tissue evidence="1">Leaves</tissue>
    </source>
</reference>
<proteinExistence type="predicted"/>
<dbReference type="InParanoid" id="A0A251TFG2"/>
<dbReference type="AlphaFoldDB" id="A0A251TFG2"/>
<accession>A0A251TFG2</accession>
<organism evidence="2 3">
    <name type="scientific">Helianthus annuus</name>
    <name type="common">Common sunflower</name>
    <dbReference type="NCBI Taxonomy" id="4232"/>
    <lineage>
        <taxon>Eukaryota</taxon>
        <taxon>Viridiplantae</taxon>
        <taxon>Streptophyta</taxon>
        <taxon>Embryophyta</taxon>
        <taxon>Tracheophyta</taxon>
        <taxon>Spermatophyta</taxon>
        <taxon>Magnoliopsida</taxon>
        <taxon>eudicotyledons</taxon>
        <taxon>Gunneridae</taxon>
        <taxon>Pentapetalae</taxon>
        <taxon>asterids</taxon>
        <taxon>campanulids</taxon>
        <taxon>Asterales</taxon>
        <taxon>Asteraceae</taxon>
        <taxon>Asteroideae</taxon>
        <taxon>Heliantheae alliance</taxon>
        <taxon>Heliantheae</taxon>
        <taxon>Helianthus</taxon>
    </lineage>
</organism>
<keyword evidence="1" id="KW-0560">Oxidoreductase</keyword>